<protein>
    <submittedName>
        <fullName evidence="11">Post-GPI attachment to proteins factor 6</fullName>
    </submittedName>
</protein>
<sequence>MTQFIGILSSADLTFVSGFYSKTPQRLSKYSWYGNVRLHHFRVPEDAVLLRWLLTVTRGSGFNCGNQNVTVHIRAGAPPVINPVVTAFPNDTAYALATNLTLTVLSGQIANVTLFNVTNPAAGDWFLAAHLPKDDGRIEQQGLPSCLYLFQPQMFVRRAVDTPILQANIPLTQKLSAAHSPALFKVFIPEFTSRLNISIQSCRIEDEASGDCGLSVTLGSSSLGRGSVITVNCSGQEPCLASVSTPPWNSWVRVAVETIRPNVTMTFSISTNYTVGCKPLSVPADFSHNNSLAIENSSVSSSNNTSVTPSNTSVTLSNTSVILGSSEATGSRGNGSEGTCMRNPAVFREELDVLSLRFTVANSNLSITSGLPTMLALDLNSPTDSGGTLIVQLNLNASSLIGSFGSVRACLTASAPVLQLNTSKPCATAFQQGYSLSVNQSMTQTLLRIPFPQAAVWYLSLQTLCNDSSDCGNTSAVVSVSASVSACIDDCGPYGECRLLRSHSYLYAACVCKAGWQGWSCTDGSTAQSFSRQLTAALLLTLSNLFFIPPIGLALYRGYHTEAAVYLFTMLFSTFYHACDQPGVTVLCIMDYDTLQFCDFLGSVAAVWVTLICMARLQEPLKYVFFLTGTLLIAMAMQLDRHGLWNLLGPIMFALFVMAIAWGHRGIKRRHCYPTSWRRWVFFLLPGILSALIGVCLYAFAQTDSNYYYTHSLWHIMVATSVLFLMPPREKHIPPWGWTHKICGYKICKNEKEDLYTVS</sequence>
<dbReference type="Pfam" id="PF12036">
    <property type="entry name" value="DUF3522"/>
    <property type="match status" value="1"/>
</dbReference>
<evidence type="ECO:0000256" key="8">
    <source>
        <dbReference type="SAM" id="Phobius"/>
    </source>
</evidence>
<dbReference type="PROSITE" id="PS50026">
    <property type="entry name" value="EGF_3"/>
    <property type="match status" value="1"/>
</dbReference>
<comment type="similarity">
    <text evidence="2">Belongs to the TMEM8 family.</text>
</comment>
<keyword evidence="10" id="KW-1185">Reference proteome</keyword>
<feature type="transmembrane region" description="Helical" evidence="8">
    <location>
        <begin position="621"/>
        <end position="638"/>
    </location>
</feature>
<keyword evidence="3" id="KW-1003">Cell membrane</keyword>
<dbReference type="PANTHER" id="PTHR14319:SF7">
    <property type="entry name" value="POST-GPI ATTACHMENT TO PROTEINS FACTOR 6"/>
    <property type="match status" value="1"/>
</dbReference>
<name>A0A6J2VSJ5_CHACN</name>
<gene>
    <name evidence="11" type="primary">pgap6</name>
</gene>
<dbReference type="RefSeq" id="XP_030634903.1">
    <property type="nucleotide sequence ID" value="XM_030779043.1"/>
</dbReference>
<feature type="disulfide bond" evidence="7">
    <location>
        <begin position="487"/>
        <end position="497"/>
    </location>
</feature>
<dbReference type="InParanoid" id="A0A6J2VSJ5"/>
<evidence type="ECO:0000256" key="7">
    <source>
        <dbReference type="PROSITE-ProRule" id="PRU00076"/>
    </source>
</evidence>
<keyword evidence="4 8" id="KW-0812">Transmembrane</keyword>
<dbReference type="FunCoup" id="A0A6J2VSJ5">
    <property type="interactions" value="717"/>
</dbReference>
<evidence type="ECO:0000313" key="11">
    <source>
        <dbReference type="RefSeq" id="XP_030634903.1"/>
    </source>
</evidence>
<keyword evidence="5 8" id="KW-1133">Transmembrane helix</keyword>
<dbReference type="OrthoDB" id="69646at2759"/>
<keyword evidence="7" id="KW-0245">EGF-like domain</keyword>
<dbReference type="CTD" id="58986"/>
<keyword evidence="7" id="KW-1015">Disulfide bond</keyword>
<feature type="transmembrane region" description="Helical" evidence="8">
    <location>
        <begin position="563"/>
        <end position="579"/>
    </location>
</feature>
<comment type="caution">
    <text evidence="7">Lacks conserved residue(s) required for the propagation of feature annotation.</text>
</comment>
<feature type="transmembrane region" description="Helical" evidence="8">
    <location>
        <begin position="644"/>
        <end position="662"/>
    </location>
</feature>
<dbReference type="InterPro" id="IPR000742">
    <property type="entry name" value="EGF"/>
</dbReference>
<evidence type="ECO:0000256" key="6">
    <source>
        <dbReference type="ARBA" id="ARBA00023136"/>
    </source>
</evidence>
<evidence type="ECO:0000259" key="9">
    <source>
        <dbReference type="PROSITE" id="PS50026"/>
    </source>
</evidence>
<dbReference type="AlphaFoldDB" id="A0A6J2VSJ5"/>
<evidence type="ECO:0000256" key="1">
    <source>
        <dbReference type="ARBA" id="ARBA00004651"/>
    </source>
</evidence>
<dbReference type="InterPro" id="IPR021910">
    <property type="entry name" value="NGX6/PGAP6/MYMK"/>
</dbReference>
<comment type="subcellular location">
    <subcellularLocation>
        <location evidence="1">Cell membrane</location>
        <topology evidence="1">Multi-pass membrane protein</topology>
    </subcellularLocation>
</comment>
<feature type="disulfide bond" evidence="7">
    <location>
        <begin position="512"/>
        <end position="521"/>
    </location>
</feature>
<proteinExistence type="inferred from homology"/>
<evidence type="ECO:0000313" key="10">
    <source>
        <dbReference type="Proteomes" id="UP000504632"/>
    </source>
</evidence>
<evidence type="ECO:0000256" key="3">
    <source>
        <dbReference type="ARBA" id="ARBA00022475"/>
    </source>
</evidence>
<accession>A0A6J2VSJ5</accession>
<dbReference type="GO" id="GO:0005886">
    <property type="term" value="C:plasma membrane"/>
    <property type="evidence" value="ECO:0007669"/>
    <property type="project" value="UniProtKB-SubCell"/>
</dbReference>
<organism evidence="10 11">
    <name type="scientific">Chanos chanos</name>
    <name type="common">Milkfish</name>
    <name type="synonym">Mugil chanos</name>
    <dbReference type="NCBI Taxonomy" id="29144"/>
    <lineage>
        <taxon>Eukaryota</taxon>
        <taxon>Metazoa</taxon>
        <taxon>Chordata</taxon>
        <taxon>Craniata</taxon>
        <taxon>Vertebrata</taxon>
        <taxon>Euteleostomi</taxon>
        <taxon>Actinopterygii</taxon>
        <taxon>Neopterygii</taxon>
        <taxon>Teleostei</taxon>
        <taxon>Ostariophysi</taxon>
        <taxon>Gonorynchiformes</taxon>
        <taxon>Chanidae</taxon>
        <taxon>Chanos</taxon>
    </lineage>
</organism>
<feature type="domain" description="EGF-like" evidence="9">
    <location>
        <begin position="483"/>
        <end position="522"/>
    </location>
</feature>
<dbReference type="PROSITE" id="PS00022">
    <property type="entry name" value="EGF_1"/>
    <property type="match status" value="1"/>
</dbReference>
<evidence type="ECO:0000256" key="4">
    <source>
        <dbReference type="ARBA" id="ARBA00022692"/>
    </source>
</evidence>
<evidence type="ECO:0000256" key="2">
    <source>
        <dbReference type="ARBA" id="ARBA00005542"/>
    </source>
</evidence>
<feature type="transmembrane region" description="Helical" evidence="8">
    <location>
        <begin position="707"/>
        <end position="726"/>
    </location>
</feature>
<dbReference type="PROSITE" id="PS01186">
    <property type="entry name" value="EGF_2"/>
    <property type="match status" value="1"/>
</dbReference>
<feature type="transmembrane region" description="Helical" evidence="8">
    <location>
        <begin position="534"/>
        <end position="556"/>
    </location>
</feature>
<keyword evidence="6 8" id="KW-0472">Membrane</keyword>
<reference evidence="11" key="1">
    <citation type="submission" date="2025-08" db="UniProtKB">
        <authorList>
            <consortium name="RefSeq"/>
        </authorList>
    </citation>
    <scope>IDENTIFICATION</scope>
</reference>
<dbReference type="GeneID" id="115816071"/>
<feature type="transmembrane region" description="Helical" evidence="8">
    <location>
        <begin position="594"/>
        <end position="614"/>
    </location>
</feature>
<evidence type="ECO:0000256" key="5">
    <source>
        <dbReference type="ARBA" id="ARBA00022989"/>
    </source>
</evidence>
<dbReference type="PANTHER" id="PTHR14319">
    <property type="entry name" value="FIVE-SPAN TRANSMEMBRANE PROTEIN M83"/>
    <property type="match status" value="1"/>
</dbReference>
<dbReference type="Proteomes" id="UP000504632">
    <property type="component" value="Chromosome 7"/>
</dbReference>
<feature type="transmembrane region" description="Helical" evidence="8">
    <location>
        <begin position="682"/>
        <end position="701"/>
    </location>
</feature>